<sequence>MRLYTKDEIQHAVRLNTTVIDSIESAFTSLETKKVTMPPIMRIDIPANNGEVDIKSAYIEGYDSFAVKLSSGFFNNAKLGLPSGNGMMILISTTTGEPQAILADNGLLTDIRTAAAGAVAAKHLSREDSRTVGIIGTGSQSRYQLQALTHVRPIEQVQVYGRSREKAEQYKSFIEKSLNVSVDIKGTPYEAVCNSDIIITATPATEPVLMAEWLSEGQHITAMGSDAEHKQELETNVLEKADLVVCDVKEQSLILGELRSCLNSEIINQVHELGEITSGQKPGRTGYNQITVCDLTGTGVQDTQIARYAYQQLNFKEDDDNE</sequence>
<gene>
    <name evidence="1" type="ORF">MUO15_15170</name>
</gene>
<dbReference type="PIRSF" id="PIRSF001439">
    <property type="entry name" value="CryM"/>
    <property type="match status" value="1"/>
</dbReference>
<dbReference type="NCBIfam" id="NF006141">
    <property type="entry name" value="PRK08291.1"/>
    <property type="match status" value="1"/>
</dbReference>
<dbReference type="InterPro" id="IPR036291">
    <property type="entry name" value="NAD(P)-bd_dom_sf"/>
</dbReference>
<keyword evidence="2" id="KW-1185">Reference proteome</keyword>
<proteinExistence type="predicted"/>
<dbReference type="InterPro" id="IPR003462">
    <property type="entry name" value="ODC_Mu_crystall"/>
</dbReference>
<dbReference type="PANTHER" id="PTHR13812:SF19">
    <property type="entry name" value="KETIMINE REDUCTASE MU-CRYSTALLIN"/>
    <property type="match status" value="1"/>
</dbReference>
<dbReference type="RefSeq" id="WP_245030424.1">
    <property type="nucleotide sequence ID" value="NZ_CP095075.1"/>
</dbReference>
<dbReference type="Pfam" id="PF02423">
    <property type="entry name" value="OCD_Mu_crystall"/>
    <property type="match status" value="1"/>
</dbReference>
<dbReference type="Gene3D" id="3.40.50.720">
    <property type="entry name" value="NAD(P)-binding Rossmann-like Domain"/>
    <property type="match status" value="1"/>
</dbReference>
<dbReference type="Gene3D" id="3.30.1780.10">
    <property type="entry name" value="ornithine cyclodeaminase, domain 1"/>
    <property type="match status" value="1"/>
</dbReference>
<dbReference type="InterPro" id="IPR023401">
    <property type="entry name" value="ODC_N"/>
</dbReference>
<evidence type="ECO:0000313" key="1">
    <source>
        <dbReference type="EMBL" id="UOR10938.1"/>
    </source>
</evidence>
<reference evidence="1" key="1">
    <citation type="submission" date="2022-04" db="EMBL/GenBank/DDBJ databases">
        <title>Halobacillus sp. isolated from saltern.</title>
        <authorList>
            <person name="Won M."/>
            <person name="Lee C.-M."/>
            <person name="Woen H.-Y."/>
            <person name="Kwon S.-W."/>
        </authorList>
    </citation>
    <scope>NUCLEOTIDE SEQUENCE</scope>
    <source>
        <strain evidence="1">SSHM10-5</strain>
    </source>
</reference>
<dbReference type="SUPFAM" id="SSF51735">
    <property type="entry name" value="NAD(P)-binding Rossmann-fold domains"/>
    <property type="match status" value="1"/>
</dbReference>
<evidence type="ECO:0000313" key="2">
    <source>
        <dbReference type="Proteomes" id="UP000830326"/>
    </source>
</evidence>
<dbReference type="PANTHER" id="PTHR13812">
    <property type="entry name" value="KETIMINE REDUCTASE MU-CRYSTALLIN"/>
    <property type="match status" value="1"/>
</dbReference>
<dbReference type="Proteomes" id="UP000830326">
    <property type="component" value="Chromosome"/>
</dbReference>
<protein>
    <submittedName>
        <fullName evidence="1">Cyclodeaminase</fullName>
    </submittedName>
</protein>
<name>A0ABY4H9H9_9BACI</name>
<organism evidence="1 2">
    <name type="scientific">Halobacillus amylolyticus</name>
    <dbReference type="NCBI Taxonomy" id="2932259"/>
    <lineage>
        <taxon>Bacteria</taxon>
        <taxon>Bacillati</taxon>
        <taxon>Bacillota</taxon>
        <taxon>Bacilli</taxon>
        <taxon>Bacillales</taxon>
        <taxon>Bacillaceae</taxon>
        <taxon>Halobacillus</taxon>
    </lineage>
</organism>
<accession>A0ABY4H9H9</accession>
<dbReference type="EMBL" id="CP095075">
    <property type="protein sequence ID" value="UOR10938.1"/>
    <property type="molecule type" value="Genomic_DNA"/>
</dbReference>